<reference evidence="3 4" key="2">
    <citation type="journal article" date="2009" name="PLoS ONE">
        <title>An integrated genetic and cytogenetic map of the cucumber genome.</title>
        <authorList>
            <person name="Ren Y."/>
            <person name="Zhang Z."/>
            <person name="Liu J."/>
            <person name="Staub J.E."/>
            <person name="Han Y."/>
            <person name="Cheng Z."/>
            <person name="Li X."/>
            <person name="Lu J."/>
            <person name="Miao H."/>
            <person name="Kang H."/>
            <person name="Xie B."/>
            <person name="Gu X."/>
            <person name="Wang X."/>
            <person name="Du Y."/>
            <person name="Jin W."/>
            <person name="Huang S."/>
        </authorList>
    </citation>
    <scope>NUCLEOTIDE SEQUENCE [LARGE SCALE GENOMIC DNA]</scope>
    <source>
        <strain evidence="4">cv. 9930</strain>
    </source>
</reference>
<feature type="domain" description="NPK1-activating kinesin-like protein C-terminal" evidence="2">
    <location>
        <begin position="1"/>
        <end position="74"/>
    </location>
</feature>
<dbReference type="GO" id="GO:0005874">
    <property type="term" value="C:microtubule"/>
    <property type="evidence" value="ECO:0007669"/>
    <property type="project" value="UniProtKB-KW"/>
</dbReference>
<dbReference type="OMA" id="IVWHNIS"/>
<keyword evidence="1" id="KW-0493">Microtubule</keyword>
<organism evidence="3 4">
    <name type="scientific">Cucumis sativus</name>
    <name type="common">Cucumber</name>
    <dbReference type="NCBI Taxonomy" id="3659"/>
    <lineage>
        <taxon>Eukaryota</taxon>
        <taxon>Viridiplantae</taxon>
        <taxon>Streptophyta</taxon>
        <taxon>Embryophyta</taxon>
        <taxon>Tracheophyta</taxon>
        <taxon>Spermatophyta</taxon>
        <taxon>Magnoliopsida</taxon>
        <taxon>eudicotyledons</taxon>
        <taxon>Gunneridae</taxon>
        <taxon>Pentapetalae</taxon>
        <taxon>rosids</taxon>
        <taxon>fabids</taxon>
        <taxon>Cucurbitales</taxon>
        <taxon>Cucurbitaceae</taxon>
        <taxon>Benincaseae</taxon>
        <taxon>Cucumis</taxon>
    </lineage>
</organism>
<dbReference type="GO" id="GO:0007018">
    <property type="term" value="P:microtubule-based movement"/>
    <property type="evidence" value="ECO:0007669"/>
    <property type="project" value="InterPro"/>
</dbReference>
<dbReference type="Gramene" id="KGN43177">
    <property type="protein sequence ID" value="KGN43177"/>
    <property type="gene ID" value="Csa_7G006270"/>
</dbReference>
<evidence type="ECO:0000313" key="4">
    <source>
        <dbReference type="Proteomes" id="UP000029981"/>
    </source>
</evidence>
<accession>A0A0A0K4G7</accession>
<dbReference type="Pfam" id="PF11995">
    <property type="entry name" value="DUF3490"/>
    <property type="match status" value="1"/>
</dbReference>
<reference evidence="3 4" key="3">
    <citation type="journal article" date="2010" name="BMC Genomics">
        <title>Transcriptome sequencing and comparative analysis of cucumber flowers with different sex types.</title>
        <authorList>
            <person name="Guo S."/>
            <person name="Zheng Y."/>
            <person name="Joung J.G."/>
            <person name="Liu S."/>
            <person name="Zhang Z."/>
            <person name="Crasta O.R."/>
            <person name="Sobral B.W."/>
            <person name="Xu Y."/>
            <person name="Huang S."/>
            <person name="Fei Z."/>
        </authorList>
    </citation>
    <scope>NUCLEOTIDE SEQUENCE [LARGE SCALE GENOMIC DNA]</scope>
    <source>
        <strain evidence="4">cv. 9930</strain>
    </source>
</reference>
<dbReference type="InterPro" id="IPR027640">
    <property type="entry name" value="Kinesin-like_fam"/>
</dbReference>
<dbReference type="STRING" id="3659.A0A0A0K4G7"/>
<evidence type="ECO:0000256" key="1">
    <source>
        <dbReference type="ARBA" id="ARBA00022701"/>
    </source>
</evidence>
<dbReference type="Proteomes" id="UP000029981">
    <property type="component" value="Chromosome 7"/>
</dbReference>
<dbReference type="InterPro" id="IPR021881">
    <property type="entry name" value="NACK_C"/>
</dbReference>
<reference evidence="3 4" key="4">
    <citation type="journal article" date="2011" name="BMC Genomics">
        <title>RNA-Seq improves annotation of protein-coding genes in the cucumber genome.</title>
        <authorList>
            <person name="Li Z."/>
            <person name="Zhang Z."/>
            <person name="Yan P."/>
            <person name="Huang S."/>
            <person name="Fei Z."/>
            <person name="Lin K."/>
        </authorList>
    </citation>
    <scope>NUCLEOTIDE SEQUENCE [LARGE SCALE GENOMIC DNA]</scope>
    <source>
        <strain evidence="4">cv. 9930</strain>
    </source>
</reference>
<dbReference type="PANTHER" id="PTHR47968">
    <property type="entry name" value="CENTROMERE PROTEIN E"/>
    <property type="match status" value="1"/>
</dbReference>
<gene>
    <name evidence="3" type="ORF">Csa_7G006270</name>
</gene>
<dbReference type="GO" id="GO:0003777">
    <property type="term" value="F:microtubule motor activity"/>
    <property type="evidence" value="ECO:0007669"/>
    <property type="project" value="InterPro"/>
</dbReference>
<dbReference type="PANTHER" id="PTHR47968:SF18">
    <property type="entry name" value="KINESIN-LIKE PROTEIN KIN-7F"/>
    <property type="match status" value="1"/>
</dbReference>
<dbReference type="AlphaFoldDB" id="A0A0A0K4G7"/>
<evidence type="ECO:0000259" key="2">
    <source>
        <dbReference type="Pfam" id="PF11995"/>
    </source>
</evidence>
<name>A0A0A0K4G7_CUCSA</name>
<reference evidence="3 4" key="1">
    <citation type="journal article" date="2009" name="Nat. Genet.">
        <title>The genome of the cucumber, Cucumis sativus L.</title>
        <authorList>
            <person name="Huang S."/>
            <person name="Li R."/>
            <person name="Zhang Z."/>
            <person name="Li L."/>
            <person name="Gu X."/>
            <person name="Fan W."/>
            <person name="Lucas W.J."/>
            <person name="Wang X."/>
            <person name="Xie B."/>
            <person name="Ni P."/>
            <person name="Ren Y."/>
            <person name="Zhu H."/>
            <person name="Li J."/>
            <person name="Lin K."/>
            <person name="Jin W."/>
            <person name="Fei Z."/>
            <person name="Li G."/>
            <person name="Staub J."/>
            <person name="Kilian A."/>
            <person name="van der Vossen E.A."/>
            <person name="Wu Y."/>
            <person name="Guo J."/>
            <person name="He J."/>
            <person name="Jia Z."/>
            <person name="Ren Y."/>
            <person name="Tian G."/>
            <person name="Lu Y."/>
            <person name="Ruan J."/>
            <person name="Qian W."/>
            <person name="Wang M."/>
            <person name="Huang Q."/>
            <person name="Li B."/>
            <person name="Xuan Z."/>
            <person name="Cao J."/>
            <person name="Asan"/>
            <person name="Wu Z."/>
            <person name="Zhang J."/>
            <person name="Cai Q."/>
            <person name="Bai Y."/>
            <person name="Zhao B."/>
            <person name="Han Y."/>
            <person name="Li Y."/>
            <person name="Li X."/>
            <person name="Wang S."/>
            <person name="Shi Q."/>
            <person name="Liu S."/>
            <person name="Cho W.K."/>
            <person name="Kim J.Y."/>
            <person name="Xu Y."/>
            <person name="Heller-Uszynska K."/>
            <person name="Miao H."/>
            <person name="Cheng Z."/>
            <person name="Zhang S."/>
            <person name="Wu J."/>
            <person name="Yang Y."/>
            <person name="Kang H."/>
            <person name="Li M."/>
            <person name="Liang H."/>
            <person name="Ren X."/>
            <person name="Shi Z."/>
            <person name="Wen M."/>
            <person name="Jian M."/>
            <person name="Yang H."/>
            <person name="Zhang G."/>
            <person name="Yang Z."/>
            <person name="Chen R."/>
            <person name="Liu S."/>
            <person name="Li J."/>
            <person name="Ma L."/>
            <person name="Liu H."/>
            <person name="Zhou Y."/>
            <person name="Zhao J."/>
            <person name="Fang X."/>
            <person name="Li G."/>
            <person name="Fang L."/>
            <person name="Li Y."/>
            <person name="Liu D."/>
            <person name="Zheng H."/>
            <person name="Zhang Y."/>
            <person name="Qin N."/>
            <person name="Li Z."/>
            <person name="Yang G."/>
            <person name="Yang S."/>
            <person name="Bolund L."/>
            <person name="Kristiansen K."/>
            <person name="Zheng H."/>
            <person name="Li S."/>
            <person name="Zhang X."/>
            <person name="Yang H."/>
            <person name="Wang J."/>
            <person name="Sun R."/>
            <person name="Zhang B."/>
            <person name="Jiang S."/>
            <person name="Wang J."/>
            <person name="Du Y."/>
            <person name="Li S."/>
        </authorList>
    </citation>
    <scope>NUCLEOTIDE SEQUENCE [LARGE SCALE GENOMIC DNA]</scope>
    <source>
        <strain evidence="4">cv. 9930</strain>
    </source>
</reference>
<dbReference type="EMBL" id="CM002928">
    <property type="protein sequence ID" value="KGN43177.1"/>
    <property type="molecule type" value="Genomic_DNA"/>
</dbReference>
<evidence type="ECO:0000313" key="3">
    <source>
        <dbReference type="EMBL" id="KGN43177.1"/>
    </source>
</evidence>
<sequence length="92" mass="10760">MQKRITEDERKRLFQKWGIALNSKRRRLQLMSQLWTDPKNMNHVTESAAIVAKLVKFAEQGQALKGNFGLSFITPPQKSRSFSWRNNRTSLI</sequence>
<keyword evidence="4" id="KW-1185">Reference proteome</keyword>
<protein>
    <recommendedName>
        <fullName evidence="2">NPK1-activating kinesin-like protein C-terminal domain-containing protein</fullName>
    </recommendedName>
</protein>
<proteinExistence type="predicted"/>